<accession>A0AB39WCV3</accession>
<gene>
    <name evidence="2" type="ORF">AB3G39_05185</name>
</gene>
<organism evidence="2">
    <name type="scientific">Flavobacterium sp. WC2416</name>
    <dbReference type="NCBI Taxonomy" id="3234141"/>
    <lineage>
        <taxon>Bacteria</taxon>
        <taxon>Pseudomonadati</taxon>
        <taxon>Bacteroidota</taxon>
        <taxon>Flavobacteriia</taxon>
        <taxon>Flavobacteriales</taxon>
        <taxon>Flavobacteriaceae</taxon>
        <taxon>Flavobacterium</taxon>
    </lineage>
</organism>
<evidence type="ECO:0008006" key="3">
    <source>
        <dbReference type="Google" id="ProtNLM"/>
    </source>
</evidence>
<dbReference type="RefSeq" id="WP_369766170.1">
    <property type="nucleotide sequence ID" value="NZ_CP165626.1"/>
</dbReference>
<dbReference type="EMBL" id="CP165626">
    <property type="protein sequence ID" value="XDU99760.1"/>
    <property type="molecule type" value="Genomic_DNA"/>
</dbReference>
<keyword evidence="1" id="KW-1133">Transmembrane helix</keyword>
<keyword evidence="1" id="KW-0472">Membrane</keyword>
<evidence type="ECO:0000313" key="2">
    <source>
        <dbReference type="EMBL" id="XDU99760.1"/>
    </source>
</evidence>
<reference evidence="2" key="1">
    <citation type="submission" date="2024-07" db="EMBL/GenBank/DDBJ databases">
        <authorList>
            <person name="Biller S.J."/>
        </authorList>
    </citation>
    <scope>NUCLEOTIDE SEQUENCE</scope>
    <source>
        <strain evidence="2">WC2416</strain>
    </source>
</reference>
<dbReference type="AlphaFoldDB" id="A0AB39WCV3"/>
<evidence type="ECO:0000256" key="1">
    <source>
        <dbReference type="SAM" id="Phobius"/>
    </source>
</evidence>
<feature type="transmembrane region" description="Helical" evidence="1">
    <location>
        <begin position="45"/>
        <end position="66"/>
    </location>
</feature>
<protein>
    <recommendedName>
        <fullName evidence="3">Anti-sigma factor</fullName>
    </recommendedName>
</protein>
<keyword evidence="1" id="KW-0812">Transmembrane</keyword>
<proteinExistence type="predicted"/>
<sequence>MEPNKLDSIIKEKLEARKIQPSAQAWDRLDAMLTATEKPKRSFTWMYIAASFIGFLIVGTIFFNGFGAKKISTTTPVVLEQKLDRNTTEEQKVNSKDTTTSISTKSLIRRKEVVAENNNLNRKPTQLLNKNKEVSVINQNKSENNQNNVPVPLVAEKASNNTINTLLGSIESKMVKENQIGQKQSVSVNANNLLSQVDNELEPSFREKVIVKINKNYQTVKVALANRNLE</sequence>
<name>A0AB39WCV3_9FLAO</name>